<dbReference type="SUPFAM" id="SSF57845">
    <property type="entry name" value="B-box zinc-binding domain"/>
    <property type="match status" value="1"/>
</dbReference>
<keyword evidence="1" id="KW-0863">Zinc-finger</keyword>
<protein>
    <recommendedName>
        <fullName evidence="3">B box-type domain-containing protein</fullName>
    </recommendedName>
</protein>
<dbReference type="InterPro" id="IPR000315">
    <property type="entry name" value="Znf_B-box"/>
</dbReference>
<proteinExistence type="predicted"/>
<gene>
    <name evidence="4" type="ORF">HHK36_006705</name>
</gene>
<dbReference type="CDD" id="cd19756">
    <property type="entry name" value="Bbox2"/>
    <property type="match status" value="1"/>
</dbReference>
<keyword evidence="1" id="KW-0862">Zinc</keyword>
<organism evidence="4 5">
    <name type="scientific">Tetracentron sinense</name>
    <name type="common">Spur-leaf</name>
    <dbReference type="NCBI Taxonomy" id="13715"/>
    <lineage>
        <taxon>Eukaryota</taxon>
        <taxon>Viridiplantae</taxon>
        <taxon>Streptophyta</taxon>
        <taxon>Embryophyta</taxon>
        <taxon>Tracheophyta</taxon>
        <taxon>Spermatophyta</taxon>
        <taxon>Magnoliopsida</taxon>
        <taxon>Trochodendrales</taxon>
        <taxon>Trochodendraceae</taxon>
        <taxon>Tetracentron</taxon>
    </lineage>
</organism>
<dbReference type="PANTHER" id="PTHR31065:SF41">
    <property type="entry name" value="PLATZ TRANSCRIPTION FACTOR FAMILY PROTEIN"/>
    <property type="match status" value="1"/>
</dbReference>
<dbReference type="OMA" id="HKMVSYS"/>
<feature type="compositionally biased region" description="Basic and acidic residues" evidence="2">
    <location>
        <begin position="277"/>
        <end position="291"/>
    </location>
</feature>
<feature type="compositionally biased region" description="Basic residues" evidence="2">
    <location>
        <begin position="311"/>
        <end position="322"/>
    </location>
</feature>
<feature type="compositionally biased region" description="Low complexity" evidence="2">
    <location>
        <begin position="43"/>
        <end position="58"/>
    </location>
</feature>
<evidence type="ECO:0000259" key="3">
    <source>
        <dbReference type="PROSITE" id="PS50119"/>
    </source>
</evidence>
<dbReference type="Pfam" id="PF04640">
    <property type="entry name" value="PLATZ"/>
    <property type="match status" value="1"/>
</dbReference>
<dbReference type="Proteomes" id="UP000655225">
    <property type="component" value="Unassembled WGS sequence"/>
</dbReference>
<dbReference type="InterPro" id="IPR006734">
    <property type="entry name" value="PLATZ"/>
</dbReference>
<dbReference type="GO" id="GO:0008270">
    <property type="term" value="F:zinc ion binding"/>
    <property type="evidence" value="ECO:0007669"/>
    <property type="project" value="UniProtKB-KW"/>
</dbReference>
<keyword evidence="1" id="KW-0479">Metal-binding</keyword>
<name>A0A834ZQ96_TETSI</name>
<dbReference type="PROSITE" id="PS50119">
    <property type="entry name" value="ZF_BBOX"/>
    <property type="match status" value="1"/>
</dbReference>
<feature type="region of interest" description="Disordered" evidence="2">
    <location>
        <begin position="23"/>
        <end position="58"/>
    </location>
</feature>
<accession>A0A834ZQ96</accession>
<evidence type="ECO:0000256" key="2">
    <source>
        <dbReference type="SAM" id="MobiDB-lite"/>
    </source>
</evidence>
<evidence type="ECO:0000313" key="5">
    <source>
        <dbReference type="Proteomes" id="UP000655225"/>
    </source>
</evidence>
<dbReference type="EMBL" id="JABCRI010000004">
    <property type="protein sequence ID" value="KAF8407571.1"/>
    <property type="molecule type" value="Genomic_DNA"/>
</dbReference>
<keyword evidence="5" id="KW-1185">Reference proteome</keyword>
<dbReference type="Gene3D" id="3.30.160.60">
    <property type="entry name" value="Classic Zinc Finger"/>
    <property type="match status" value="1"/>
</dbReference>
<dbReference type="OrthoDB" id="724537at2759"/>
<sequence length="329" mass="36679">MTGLGGPRVGWAEAERVQVEWGRLAEGSNGEDSVPTVSAANFSPSPSSPLHWSSSPSSYPNTDAGSSFSVNHRSSLVADQPNAGLSQPPISIADRHYPVSVAHRLTSSFSQVGYSLNLKMKRRPEWLETLLQSKFFGPCYDHQDLRKNEMNVFCIDCNRCVCQHCLSSTAHYLHKLLQIRRYVYQDVVRLQDVQKHLDCSKVQPYTINGAKVVFLNPRPHARPPKSNSGASCVVCERSLSEPNRYCSIDCKVSVVLEKLKNRSQFISFPIPEFGDLSAKENRNPEQNLKEDESSETDMSVGNGLRLNSALKPKKQLHKRKGIPSRAPLC</sequence>
<feature type="region of interest" description="Disordered" evidence="2">
    <location>
        <begin position="277"/>
        <end position="329"/>
    </location>
</feature>
<dbReference type="AlphaFoldDB" id="A0A834ZQ96"/>
<feature type="domain" description="B box-type" evidence="3">
    <location>
        <begin position="139"/>
        <end position="179"/>
    </location>
</feature>
<comment type="caution">
    <text evidence="4">The sequence shown here is derived from an EMBL/GenBank/DDBJ whole genome shotgun (WGS) entry which is preliminary data.</text>
</comment>
<evidence type="ECO:0000256" key="1">
    <source>
        <dbReference type="PROSITE-ProRule" id="PRU00024"/>
    </source>
</evidence>
<evidence type="ECO:0000313" key="4">
    <source>
        <dbReference type="EMBL" id="KAF8407571.1"/>
    </source>
</evidence>
<dbReference type="PANTHER" id="PTHR31065">
    <property type="entry name" value="PLATZ TRANSCRIPTION FACTOR FAMILY PROTEIN"/>
    <property type="match status" value="1"/>
</dbReference>
<reference evidence="4 5" key="1">
    <citation type="submission" date="2020-04" db="EMBL/GenBank/DDBJ databases">
        <title>Plant Genome Project.</title>
        <authorList>
            <person name="Zhang R.-G."/>
        </authorList>
    </citation>
    <scope>NUCLEOTIDE SEQUENCE [LARGE SCALE GENOMIC DNA]</scope>
    <source>
        <strain evidence="4">YNK0</strain>
        <tissue evidence="4">Leaf</tissue>
    </source>
</reference>